<dbReference type="InterPro" id="IPR050312">
    <property type="entry name" value="IolE/XylAMocC-like"/>
</dbReference>
<evidence type="ECO:0000256" key="3">
    <source>
        <dbReference type="ARBA" id="ARBA00022490"/>
    </source>
</evidence>
<keyword evidence="9" id="KW-1185">Reference proteome</keyword>
<evidence type="ECO:0000256" key="2">
    <source>
        <dbReference type="ARBA" id="ARBA00018232"/>
    </source>
</evidence>
<evidence type="ECO:0000313" key="9">
    <source>
        <dbReference type="Proteomes" id="UP000256388"/>
    </source>
</evidence>
<dbReference type="InterPro" id="IPR013022">
    <property type="entry name" value="Xyl_isomerase-like_TIM-brl"/>
</dbReference>
<evidence type="ECO:0000256" key="1">
    <source>
        <dbReference type="ARBA" id="ARBA00004496"/>
    </source>
</evidence>
<reference evidence="8 9" key="1">
    <citation type="submission" date="2018-08" db="EMBL/GenBank/DDBJ databases">
        <title>Genomic Encyclopedia of Type Strains, Phase IV (KMG-IV): sequencing the most valuable type-strain genomes for metagenomic binning, comparative biology and taxonomic classification.</title>
        <authorList>
            <person name="Goeker M."/>
        </authorList>
    </citation>
    <scope>NUCLEOTIDE SEQUENCE [LARGE SCALE GENOMIC DNA]</scope>
    <source>
        <strain evidence="8 9">DSM 23923</strain>
    </source>
</reference>
<dbReference type="Gene3D" id="3.20.20.150">
    <property type="entry name" value="Divalent-metal-dependent TIM barrel enzymes"/>
    <property type="match status" value="1"/>
</dbReference>
<keyword evidence="4" id="KW-0479">Metal-binding</keyword>
<evidence type="ECO:0000256" key="4">
    <source>
        <dbReference type="ARBA" id="ARBA00022723"/>
    </source>
</evidence>
<comment type="caution">
    <text evidence="8">The sequence shown here is derived from an EMBL/GenBank/DDBJ whole genome shotgun (WGS) entry which is preliminary data.</text>
</comment>
<dbReference type="OrthoDB" id="9801426at2"/>
<dbReference type="InterPro" id="IPR001998">
    <property type="entry name" value="Xylose_isomerase"/>
</dbReference>
<proteinExistence type="predicted"/>
<dbReference type="RefSeq" id="WP_116224835.1">
    <property type="nucleotide sequence ID" value="NZ_AP018437.1"/>
</dbReference>
<gene>
    <name evidence="8" type="ORF">DFR64_1610</name>
</gene>
<dbReference type="Pfam" id="PF01261">
    <property type="entry name" value="AP_endonuc_2"/>
    <property type="match status" value="1"/>
</dbReference>
<accession>A0A347ZQZ7</accession>
<evidence type="ECO:0000259" key="7">
    <source>
        <dbReference type="Pfam" id="PF01261"/>
    </source>
</evidence>
<keyword evidence="3" id="KW-0963">Cytoplasm</keyword>
<dbReference type="EMBL" id="QUMS01000001">
    <property type="protein sequence ID" value="REG11718.1"/>
    <property type="molecule type" value="Genomic_DNA"/>
</dbReference>
<dbReference type="SUPFAM" id="SSF51658">
    <property type="entry name" value="Xylose isomerase-like"/>
    <property type="match status" value="1"/>
</dbReference>
<comment type="subcellular location">
    <subcellularLocation>
        <location evidence="1">Cytoplasm</location>
    </subcellularLocation>
</comment>
<keyword evidence="5 8" id="KW-0413">Isomerase</keyword>
<dbReference type="GO" id="GO:0005975">
    <property type="term" value="P:carbohydrate metabolic process"/>
    <property type="evidence" value="ECO:0007669"/>
    <property type="project" value="InterPro"/>
</dbReference>
<dbReference type="InterPro" id="IPR036237">
    <property type="entry name" value="Xyl_isomerase-like_sf"/>
</dbReference>
<evidence type="ECO:0000313" key="8">
    <source>
        <dbReference type="EMBL" id="REG11718.1"/>
    </source>
</evidence>
<dbReference type="GO" id="GO:0046872">
    <property type="term" value="F:metal ion binding"/>
    <property type="evidence" value="ECO:0007669"/>
    <property type="project" value="UniProtKB-KW"/>
</dbReference>
<evidence type="ECO:0000256" key="6">
    <source>
        <dbReference type="ARBA" id="ARBA00023277"/>
    </source>
</evidence>
<dbReference type="AlphaFoldDB" id="A0A347ZQZ7"/>
<feature type="domain" description="Xylose isomerase-like TIM barrel" evidence="7">
    <location>
        <begin position="47"/>
        <end position="299"/>
    </location>
</feature>
<dbReference type="GO" id="GO:0009045">
    <property type="term" value="F:xylose isomerase activity"/>
    <property type="evidence" value="ECO:0007669"/>
    <property type="project" value="InterPro"/>
</dbReference>
<dbReference type="PROSITE" id="PS51415">
    <property type="entry name" value="XYLOSE_ISOMERASE"/>
    <property type="match status" value="1"/>
</dbReference>
<dbReference type="Proteomes" id="UP000256388">
    <property type="component" value="Unassembled WGS sequence"/>
</dbReference>
<dbReference type="PANTHER" id="PTHR12110:SF21">
    <property type="entry name" value="XYLOSE ISOMERASE-LIKE TIM BARREL DOMAIN-CONTAINING PROTEIN"/>
    <property type="match status" value="1"/>
</dbReference>
<dbReference type="PANTHER" id="PTHR12110">
    <property type="entry name" value="HYDROXYPYRUVATE ISOMERASE"/>
    <property type="match status" value="1"/>
</dbReference>
<protein>
    <recommendedName>
        <fullName evidence="2">Xylose isomerase</fullName>
    </recommendedName>
</protein>
<evidence type="ECO:0000256" key="5">
    <source>
        <dbReference type="ARBA" id="ARBA00023235"/>
    </source>
</evidence>
<name>A0A347ZQZ7_9CHLR</name>
<sequence>MSKAKYAAIVHNYNYPTDRFNKEYGIKGANKLILNLIETAGKQGLVKGLEFNMDESPAETCTGVNMENWKEVKSALDANGLEIIGVAPNLWSSYAFANGTLGAADAKTRKEALDLVKKAMDLAAKVGSPYVNIWPGQDGYDYYFTTDYPKAYDWWIEGMQAAADYNPDIKLGFEPKPYEPRSYSTISTVSKSLLMIRDVDRKNVGLNIDVGHMLYAHENLGESVALSMREGNKLFHLHMNDNYADADADMMFASVHFLAFLEMFYWLRKTNYSGWKSLDLFNYRTDPAASIAEGIRWMMAFDELIDRVGMDKLEELIKNGNAVENMTFFRKIIFQQ</sequence>
<organism evidence="8 9">
    <name type="scientific">Pelolinea submarina</name>
    <dbReference type="NCBI Taxonomy" id="913107"/>
    <lineage>
        <taxon>Bacteria</taxon>
        <taxon>Bacillati</taxon>
        <taxon>Chloroflexota</taxon>
        <taxon>Anaerolineae</taxon>
        <taxon>Anaerolineales</taxon>
        <taxon>Anaerolineaceae</taxon>
        <taxon>Pelolinea</taxon>
    </lineage>
</organism>
<keyword evidence="6" id="KW-0119">Carbohydrate metabolism</keyword>